<name>A0ACC1N1X2_9PEZI</name>
<gene>
    <name evidence="1" type="ORF">NUW58_g8978</name>
</gene>
<keyword evidence="2" id="KW-1185">Reference proteome</keyword>
<reference evidence="1" key="1">
    <citation type="submission" date="2022-10" db="EMBL/GenBank/DDBJ databases">
        <title>Genome Sequence of Xylaria curta.</title>
        <authorList>
            <person name="Buettner E."/>
        </authorList>
    </citation>
    <scope>NUCLEOTIDE SEQUENCE</scope>
    <source>
        <strain evidence="1">Babe10</strain>
    </source>
</reference>
<dbReference type="EMBL" id="JAPDGR010002985">
    <property type="protein sequence ID" value="KAJ2973275.1"/>
    <property type="molecule type" value="Genomic_DNA"/>
</dbReference>
<proteinExistence type="predicted"/>
<organism evidence="1 2">
    <name type="scientific">Xylaria curta</name>
    <dbReference type="NCBI Taxonomy" id="42375"/>
    <lineage>
        <taxon>Eukaryota</taxon>
        <taxon>Fungi</taxon>
        <taxon>Dikarya</taxon>
        <taxon>Ascomycota</taxon>
        <taxon>Pezizomycotina</taxon>
        <taxon>Sordariomycetes</taxon>
        <taxon>Xylariomycetidae</taxon>
        <taxon>Xylariales</taxon>
        <taxon>Xylariaceae</taxon>
        <taxon>Xylaria</taxon>
    </lineage>
</organism>
<comment type="caution">
    <text evidence="1">The sequence shown here is derived from an EMBL/GenBank/DDBJ whole genome shotgun (WGS) entry which is preliminary data.</text>
</comment>
<protein>
    <submittedName>
        <fullName evidence="1">Uncharacterized protein</fullName>
    </submittedName>
</protein>
<accession>A0ACC1N1X2</accession>
<dbReference type="Proteomes" id="UP001143856">
    <property type="component" value="Unassembled WGS sequence"/>
</dbReference>
<sequence length="141" mass="15617">MPSLTSIAEGILARAKKLDAYLVTHNIAYPSFDDDTLDQLPDELQDERWALTNDVNELKQLSRGAEQTTLDCALSWTDAIGLRAVYRYKLANAVPLDGTASYAEIAAVSGLHEDLCRRFIRLAIGSRVFAEDSETQRSALK</sequence>
<evidence type="ECO:0000313" key="2">
    <source>
        <dbReference type="Proteomes" id="UP001143856"/>
    </source>
</evidence>
<evidence type="ECO:0000313" key="1">
    <source>
        <dbReference type="EMBL" id="KAJ2973275.1"/>
    </source>
</evidence>